<feature type="transmembrane region" description="Helical" evidence="1">
    <location>
        <begin position="160"/>
        <end position="182"/>
    </location>
</feature>
<evidence type="ECO:0008006" key="4">
    <source>
        <dbReference type="Google" id="ProtNLM"/>
    </source>
</evidence>
<sequence length="366" mass="42203">MSSPSVRVNTFVEENDEIYVDPISKIFIISEAAFGFFRLPLIRNRKLFYYVLAVFYTVSLYAVFIYFTYVYLQGHPVSFMMVVHMSQYVFCSVFGFICIKRMERYYSTLNRFDKDVGCRPKVVQHSLQNLAQTILTVIMYFVLFIVPTELGIAKNTPHHFLVLHISYTIEIDFYGHLLNLLVPRLKLINYYIQSSLSNVKSEPSTLMNEFVSIKGSIASADMSNTRMRKLMDLYHIMLLVIIISAFLSILGFLYLFSLNVIQGGEDILEGFLLQLMVSVLLMVPLFAPCTFGDKVHHQVKRLRELLASRLYENKLDRDQSGVCTSTIVIVEDEKVCVVWSHEHGSWFIKVGQAWLVLANPGGKRER</sequence>
<organism evidence="2 3">
    <name type="scientific">Operophtera brumata</name>
    <name type="common">Winter moth</name>
    <name type="synonym">Phalaena brumata</name>
    <dbReference type="NCBI Taxonomy" id="104452"/>
    <lineage>
        <taxon>Eukaryota</taxon>
        <taxon>Metazoa</taxon>
        <taxon>Ecdysozoa</taxon>
        <taxon>Arthropoda</taxon>
        <taxon>Hexapoda</taxon>
        <taxon>Insecta</taxon>
        <taxon>Pterygota</taxon>
        <taxon>Neoptera</taxon>
        <taxon>Endopterygota</taxon>
        <taxon>Lepidoptera</taxon>
        <taxon>Glossata</taxon>
        <taxon>Ditrysia</taxon>
        <taxon>Geometroidea</taxon>
        <taxon>Geometridae</taxon>
        <taxon>Larentiinae</taxon>
        <taxon>Operophtera</taxon>
    </lineage>
</organism>
<keyword evidence="3" id="KW-1185">Reference proteome</keyword>
<protein>
    <recommendedName>
        <fullName evidence="4">Gustatory receptor</fullName>
    </recommendedName>
</protein>
<comment type="caution">
    <text evidence="2">The sequence shown here is derived from an EMBL/GenBank/DDBJ whole genome shotgun (WGS) entry which is preliminary data.</text>
</comment>
<feature type="transmembrane region" description="Helical" evidence="1">
    <location>
        <begin position="233"/>
        <end position="256"/>
    </location>
</feature>
<reference evidence="2 3" key="1">
    <citation type="journal article" date="2015" name="Genome Biol. Evol.">
        <title>The genome of winter moth (Operophtera brumata) provides a genomic perspective on sexual dimorphism and phenology.</title>
        <authorList>
            <person name="Derks M.F."/>
            <person name="Smit S."/>
            <person name="Salis L."/>
            <person name="Schijlen E."/>
            <person name="Bossers A."/>
            <person name="Mateman C."/>
            <person name="Pijl A.S."/>
            <person name="de Ridder D."/>
            <person name="Groenen M.A."/>
            <person name="Visser M.E."/>
            <person name="Megens H.J."/>
        </authorList>
    </citation>
    <scope>NUCLEOTIDE SEQUENCE [LARGE SCALE GENOMIC DNA]</scope>
    <source>
        <strain evidence="2">WM2013NL</strain>
        <tissue evidence="2">Head and thorax</tissue>
    </source>
</reference>
<evidence type="ECO:0000313" key="2">
    <source>
        <dbReference type="EMBL" id="KOB67915.1"/>
    </source>
</evidence>
<proteinExistence type="predicted"/>
<name>A0A0L7KXP8_OPEBR</name>
<feature type="transmembrane region" description="Helical" evidence="1">
    <location>
        <begin position="271"/>
        <end position="291"/>
    </location>
</feature>
<accession>A0A0L7KXP8</accession>
<keyword evidence="1" id="KW-0472">Membrane</keyword>
<keyword evidence="1" id="KW-0812">Transmembrane</keyword>
<keyword evidence="1" id="KW-1133">Transmembrane helix</keyword>
<gene>
    <name evidence="2" type="ORF">OBRU01_19096</name>
</gene>
<feature type="transmembrane region" description="Helical" evidence="1">
    <location>
        <begin position="47"/>
        <end position="72"/>
    </location>
</feature>
<dbReference type="Proteomes" id="UP000037510">
    <property type="component" value="Unassembled WGS sequence"/>
</dbReference>
<feature type="transmembrane region" description="Helical" evidence="1">
    <location>
        <begin position="129"/>
        <end position="148"/>
    </location>
</feature>
<evidence type="ECO:0000256" key="1">
    <source>
        <dbReference type="SAM" id="Phobius"/>
    </source>
</evidence>
<evidence type="ECO:0000313" key="3">
    <source>
        <dbReference type="Proteomes" id="UP000037510"/>
    </source>
</evidence>
<dbReference type="EMBL" id="JTDY01004645">
    <property type="protein sequence ID" value="KOB67915.1"/>
    <property type="molecule type" value="Genomic_DNA"/>
</dbReference>
<dbReference type="AlphaFoldDB" id="A0A0L7KXP8"/>
<feature type="transmembrane region" description="Helical" evidence="1">
    <location>
        <begin position="78"/>
        <end position="99"/>
    </location>
</feature>